<keyword evidence="3" id="KW-0808">Transferase</keyword>
<dbReference type="Gene3D" id="3.90.550.10">
    <property type="entry name" value="Spore Coat Polysaccharide Biosynthesis Protein SpsA, Chain A"/>
    <property type="match status" value="1"/>
</dbReference>
<dbReference type="CDD" id="cd04186">
    <property type="entry name" value="GT_2_like_c"/>
    <property type="match status" value="1"/>
</dbReference>
<sequence length="302" mass="34422">MYQVSIVILNWNGIKDTLECLSSIRKLRSTNYKLQVIVVDNGSTDNSRTLLRKEKKITLLENKKNLGYAGGNNVGIRYAVENGADFILLLNNDTTVSESFLNKFLDAAESHKEGGVFSPKIYFAKGYEYHKEDYHPNELGKVIWYAGGIIDWKNVLGSNYGVDDVDVGQYHVIRKIDFATGACVFLRREVIETIGYLNERYFLYLEDVDYSIRARQAGWKILFVPDSHIWHKVSQSSGIGGALNDYYITRNRLLFGLTYAPIRSKIALLRESIKLLLAGRPWQKKGVIDFYKQSFGKGSFSQ</sequence>
<organism evidence="5 6">
    <name type="scientific">Candidatus Blackburnbacteria bacterium RIFCSPHIGHO2_02_FULL_44_20</name>
    <dbReference type="NCBI Taxonomy" id="1797516"/>
    <lineage>
        <taxon>Bacteria</taxon>
        <taxon>Candidatus Blackburniibacteriota</taxon>
    </lineage>
</organism>
<evidence type="ECO:0000256" key="2">
    <source>
        <dbReference type="ARBA" id="ARBA00022676"/>
    </source>
</evidence>
<dbReference type="InterPro" id="IPR001173">
    <property type="entry name" value="Glyco_trans_2-like"/>
</dbReference>
<dbReference type="InterPro" id="IPR029044">
    <property type="entry name" value="Nucleotide-diphossugar_trans"/>
</dbReference>
<dbReference type="Pfam" id="PF00535">
    <property type="entry name" value="Glycos_transf_2"/>
    <property type="match status" value="1"/>
</dbReference>
<comment type="caution">
    <text evidence="5">The sequence shown here is derived from an EMBL/GenBank/DDBJ whole genome shotgun (WGS) entry which is preliminary data.</text>
</comment>
<dbReference type="AlphaFoldDB" id="A0A1G1V9H7"/>
<protein>
    <recommendedName>
        <fullName evidence="4">Glycosyltransferase 2-like domain-containing protein</fullName>
    </recommendedName>
</protein>
<dbReference type="PANTHER" id="PTHR43179:SF12">
    <property type="entry name" value="GALACTOFURANOSYLTRANSFERASE GLFT2"/>
    <property type="match status" value="1"/>
</dbReference>
<proteinExistence type="inferred from homology"/>
<feature type="domain" description="Glycosyltransferase 2-like" evidence="4">
    <location>
        <begin position="5"/>
        <end position="135"/>
    </location>
</feature>
<dbReference type="SUPFAM" id="SSF53448">
    <property type="entry name" value="Nucleotide-diphospho-sugar transferases"/>
    <property type="match status" value="1"/>
</dbReference>
<reference evidence="5 6" key="1">
    <citation type="journal article" date="2016" name="Nat. Commun.">
        <title>Thousands of microbial genomes shed light on interconnected biogeochemical processes in an aquifer system.</title>
        <authorList>
            <person name="Anantharaman K."/>
            <person name="Brown C.T."/>
            <person name="Hug L.A."/>
            <person name="Sharon I."/>
            <person name="Castelle C.J."/>
            <person name="Probst A.J."/>
            <person name="Thomas B.C."/>
            <person name="Singh A."/>
            <person name="Wilkins M.J."/>
            <person name="Karaoz U."/>
            <person name="Brodie E.L."/>
            <person name="Williams K.H."/>
            <person name="Hubbard S.S."/>
            <person name="Banfield J.F."/>
        </authorList>
    </citation>
    <scope>NUCLEOTIDE SEQUENCE [LARGE SCALE GENOMIC DNA]</scope>
</reference>
<gene>
    <name evidence="5" type="ORF">A3D26_03150</name>
</gene>
<dbReference type="STRING" id="1797516.A3D26_03150"/>
<evidence type="ECO:0000256" key="3">
    <source>
        <dbReference type="ARBA" id="ARBA00022679"/>
    </source>
</evidence>
<keyword evidence="2" id="KW-0328">Glycosyltransferase</keyword>
<dbReference type="EMBL" id="MHBZ01000009">
    <property type="protein sequence ID" value="OGY11961.1"/>
    <property type="molecule type" value="Genomic_DNA"/>
</dbReference>
<comment type="similarity">
    <text evidence="1">Belongs to the glycosyltransferase 2 family.</text>
</comment>
<accession>A0A1G1V9H7</accession>
<dbReference type="Proteomes" id="UP000178319">
    <property type="component" value="Unassembled WGS sequence"/>
</dbReference>
<evidence type="ECO:0000313" key="5">
    <source>
        <dbReference type="EMBL" id="OGY11961.1"/>
    </source>
</evidence>
<dbReference type="PANTHER" id="PTHR43179">
    <property type="entry name" value="RHAMNOSYLTRANSFERASE WBBL"/>
    <property type="match status" value="1"/>
</dbReference>
<evidence type="ECO:0000256" key="1">
    <source>
        <dbReference type="ARBA" id="ARBA00006739"/>
    </source>
</evidence>
<name>A0A1G1V9H7_9BACT</name>
<dbReference type="GO" id="GO:0016757">
    <property type="term" value="F:glycosyltransferase activity"/>
    <property type="evidence" value="ECO:0007669"/>
    <property type="project" value="UniProtKB-KW"/>
</dbReference>
<evidence type="ECO:0000259" key="4">
    <source>
        <dbReference type="Pfam" id="PF00535"/>
    </source>
</evidence>
<evidence type="ECO:0000313" key="6">
    <source>
        <dbReference type="Proteomes" id="UP000178319"/>
    </source>
</evidence>